<evidence type="ECO:0000256" key="2">
    <source>
        <dbReference type="ARBA" id="ARBA00022525"/>
    </source>
</evidence>
<dbReference type="GO" id="GO:0072562">
    <property type="term" value="C:blood microparticle"/>
    <property type="evidence" value="ECO:0007669"/>
    <property type="project" value="TreeGrafter"/>
</dbReference>
<sequence>MHPCFYIEVISGVLASAKVPDPANVHYPSCDSTEAEEAAILAQDYINAHHTRGYKYALNQIDEFKIIDKPDGQKTYLMELDLLDTTCHVLNPTPVANCTVRPKYETNIEADCDVVLNWDKGVLTVQAFKCKSKPESREFPCGGCVELLPLNDTSGLELVKVSVAAVNDKSTLPPERAYFDLLEVGRLSSQIVGGGPKILAEFVVVETNCTISDHDDSCAHGDHATASKIFCTSVQLPNEAATVECKDIVTADVAGLPQHHHHHDHQPHLKHHKMIALHDPHNTSLLSESGESAEVPKVRREAVLMLPLFPAATRGPAPVCPGKVRFF</sequence>
<dbReference type="RefSeq" id="XP_023661396.1">
    <property type="nucleotide sequence ID" value="XM_023805628.2"/>
</dbReference>
<evidence type="ECO:0000256" key="1">
    <source>
        <dbReference type="ARBA" id="ARBA00004613"/>
    </source>
</evidence>
<evidence type="ECO:0000313" key="9">
    <source>
        <dbReference type="Proteomes" id="UP000261540"/>
    </source>
</evidence>
<dbReference type="PANTHER" id="PTHR13814">
    <property type="entry name" value="FETUIN"/>
    <property type="match status" value="1"/>
</dbReference>
<evidence type="ECO:0000256" key="3">
    <source>
        <dbReference type="ARBA" id="ARBA00022729"/>
    </source>
</evidence>
<dbReference type="OrthoDB" id="8780871at2759"/>
<dbReference type="KEGG" id="pki:111840628"/>
<organism evidence="8 9">
    <name type="scientific">Paramormyrops kingsleyae</name>
    <dbReference type="NCBI Taxonomy" id="1676925"/>
    <lineage>
        <taxon>Eukaryota</taxon>
        <taxon>Metazoa</taxon>
        <taxon>Chordata</taxon>
        <taxon>Craniata</taxon>
        <taxon>Vertebrata</taxon>
        <taxon>Euteleostomi</taxon>
        <taxon>Actinopterygii</taxon>
        <taxon>Neopterygii</taxon>
        <taxon>Teleostei</taxon>
        <taxon>Osteoglossocephala</taxon>
        <taxon>Osteoglossomorpha</taxon>
        <taxon>Osteoglossiformes</taxon>
        <taxon>Mormyridae</taxon>
        <taxon>Paramormyrops</taxon>
    </lineage>
</organism>
<evidence type="ECO:0000256" key="4">
    <source>
        <dbReference type="ARBA" id="ARBA00022737"/>
    </source>
</evidence>
<accession>A0A3B3QZW6</accession>
<dbReference type="AlphaFoldDB" id="A0A3B3QZW6"/>
<dbReference type="InterPro" id="IPR025760">
    <property type="entry name" value="Cystatin_Fetuin_A"/>
</dbReference>
<keyword evidence="2" id="KW-0964">Secreted</keyword>
<dbReference type="InterPro" id="IPR000010">
    <property type="entry name" value="Cystatin_dom"/>
</dbReference>
<keyword evidence="6" id="KW-0325">Glycoprotein</keyword>
<dbReference type="SUPFAM" id="SSF54403">
    <property type="entry name" value="Cystatin/monellin"/>
    <property type="match status" value="2"/>
</dbReference>
<comment type="subcellular location">
    <subcellularLocation>
        <location evidence="1">Secreted</location>
    </subcellularLocation>
</comment>
<feature type="domain" description="Cystatin fetuin-A-type" evidence="7">
    <location>
        <begin position="25"/>
        <end position="133"/>
    </location>
</feature>
<evidence type="ECO:0000259" key="7">
    <source>
        <dbReference type="PROSITE" id="PS51529"/>
    </source>
</evidence>
<dbReference type="GeneID" id="111840628"/>
<dbReference type="GO" id="GO:0004869">
    <property type="term" value="F:cysteine-type endopeptidase inhibitor activity"/>
    <property type="evidence" value="ECO:0007669"/>
    <property type="project" value="InterPro"/>
</dbReference>
<evidence type="ECO:0000313" key="8">
    <source>
        <dbReference type="Ensembl" id="ENSPKIP00000011001.1"/>
    </source>
</evidence>
<keyword evidence="4" id="KW-0677">Repeat</keyword>
<dbReference type="CTD" id="567406"/>
<dbReference type="STRING" id="1676925.ENSPKIP00000011001"/>
<keyword evidence="5" id="KW-1015">Disulfide bond</keyword>
<dbReference type="Ensembl" id="ENSPKIT00000035140.1">
    <property type="protein sequence ID" value="ENSPKIP00000011001.1"/>
    <property type="gene ID" value="ENSPKIG00000025495.1"/>
</dbReference>
<proteinExistence type="predicted"/>
<dbReference type="PROSITE" id="PS51529">
    <property type="entry name" value="CYSTATIN_FETUIN_A"/>
    <property type="match status" value="1"/>
</dbReference>
<dbReference type="PANTHER" id="PTHR13814:SF6">
    <property type="entry name" value="ALPHA-2-HS-GLYCOPROTEIN"/>
    <property type="match status" value="1"/>
</dbReference>
<keyword evidence="9" id="KW-1185">Reference proteome</keyword>
<dbReference type="Proteomes" id="UP000261540">
    <property type="component" value="Unplaced"/>
</dbReference>
<evidence type="ECO:0000256" key="5">
    <source>
        <dbReference type="ARBA" id="ARBA00023157"/>
    </source>
</evidence>
<protein>
    <submittedName>
        <fullName evidence="8">Alpha-2-HS-glycoprotein-like</fullName>
    </submittedName>
</protein>
<evidence type="ECO:0000256" key="6">
    <source>
        <dbReference type="ARBA" id="ARBA00023180"/>
    </source>
</evidence>
<reference evidence="8" key="2">
    <citation type="submission" date="2025-09" db="UniProtKB">
        <authorList>
            <consortium name="Ensembl"/>
        </authorList>
    </citation>
    <scope>IDENTIFICATION</scope>
</reference>
<name>A0A3B3QZW6_9TELE</name>
<dbReference type="GeneTree" id="ENSGT00950000182930"/>
<dbReference type="InterPro" id="IPR050735">
    <property type="entry name" value="Kininogen_Fetuin_HRG"/>
</dbReference>
<dbReference type="GO" id="GO:0031012">
    <property type="term" value="C:extracellular matrix"/>
    <property type="evidence" value="ECO:0007669"/>
    <property type="project" value="TreeGrafter"/>
</dbReference>
<dbReference type="CDD" id="cd00042">
    <property type="entry name" value="CY"/>
    <property type="match status" value="1"/>
</dbReference>
<dbReference type="Gene3D" id="3.10.450.10">
    <property type="match status" value="2"/>
</dbReference>
<dbReference type="InterPro" id="IPR046350">
    <property type="entry name" value="Cystatin_sf"/>
</dbReference>
<keyword evidence="3" id="KW-0732">Signal</keyword>
<reference evidence="8" key="1">
    <citation type="submission" date="2025-08" db="UniProtKB">
        <authorList>
            <consortium name="Ensembl"/>
        </authorList>
    </citation>
    <scope>IDENTIFICATION</scope>
</reference>